<protein>
    <submittedName>
        <fullName evidence="1">Uncharacterized protein</fullName>
    </submittedName>
</protein>
<name>A0ABT9YAF7_9FIRM</name>
<comment type="caution">
    <text evidence="1">The sequence shown here is derived from an EMBL/GenBank/DDBJ whole genome shotgun (WGS) entry which is preliminary data.</text>
</comment>
<keyword evidence="2" id="KW-1185">Reference proteome</keyword>
<reference evidence="1 2" key="1">
    <citation type="submission" date="2023-07" db="EMBL/GenBank/DDBJ databases">
        <title>Genomic Encyclopedia of Type Strains, Phase IV (KMG-IV): sequencing the most valuable type-strain genomes for metagenomic binning, comparative biology and taxonomic classification.</title>
        <authorList>
            <person name="Goeker M."/>
        </authorList>
    </citation>
    <scope>NUCLEOTIDE SEQUENCE [LARGE SCALE GENOMIC DNA]</scope>
    <source>
        <strain evidence="1 2">DSM 16980</strain>
    </source>
</reference>
<dbReference type="EMBL" id="JAUSUE010000022">
    <property type="protein sequence ID" value="MDQ0204835.1"/>
    <property type="molecule type" value="Genomic_DNA"/>
</dbReference>
<evidence type="ECO:0000313" key="1">
    <source>
        <dbReference type="EMBL" id="MDQ0204835.1"/>
    </source>
</evidence>
<sequence length="96" mass="11874">MKKLEHIWDNEFFLMHIELEPQSDKSYFIYIKRKLGYEILVEEKHFDKTNSSPRFIISRTHPKEKGLIIEYPDEIILTAYKIDDRAYYPTQYFYRF</sequence>
<dbReference type="RefSeq" id="WP_307225166.1">
    <property type="nucleotide sequence ID" value="NZ_CP116940.1"/>
</dbReference>
<dbReference type="Proteomes" id="UP001239167">
    <property type="component" value="Unassembled WGS sequence"/>
</dbReference>
<accession>A0ABT9YAF7</accession>
<evidence type="ECO:0000313" key="2">
    <source>
        <dbReference type="Proteomes" id="UP001239167"/>
    </source>
</evidence>
<organism evidence="1 2">
    <name type="scientific">Pectinatus haikarae</name>
    <dbReference type="NCBI Taxonomy" id="349096"/>
    <lineage>
        <taxon>Bacteria</taxon>
        <taxon>Bacillati</taxon>
        <taxon>Bacillota</taxon>
        <taxon>Negativicutes</taxon>
        <taxon>Selenomonadales</taxon>
        <taxon>Selenomonadaceae</taxon>
        <taxon>Pectinatus</taxon>
    </lineage>
</organism>
<gene>
    <name evidence="1" type="ORF">J2S01_002569</name>
</gene>
<proteinExistence type="predicted"/>